<protein>
    <submittedName>
        <fullName evidence="2">Uncharacterized protein</fullName>
    </submittedName>
</protein>
<dbReference type="EMBL" id="LAZR01012771">
    <property type="protein sequence ID" value="KKM25181.1"/>
    <property type="molecule type" value="Genomic_DNA"/>
</dbReference>
<gene>
    <name evidence="2" type="ORF">LCGC14_1597640</name>
</gene>
<proteinExistence type="predicted"/>
<name>A0A0F9IC35_9ZZZZ</name>
<reference evidence="2" key="1">
    <citation type="journal article" date="2015" name="Nature">
        <title>Complex archaea that bridge the gap between prokaryotes and eukaryotes.</title>
        <authorList>
            <person name="Spang A."/>
            <person name="Saw J.H."/>
            <person name="Jorgensen S.L."/>
            <person name="Zaremba-Niedzwiedzka K."/>
            <person name="Martijn J."/>
            <person name="Lind A.E."/>
            <person name="van Eijk R."/>
            <person name="Schleper C."/>
            <person name="Guy L."/>
            <person name="Ettema T.J."/>
        </authorList>
    </citation>
    <scope>NUCLEOTIDE SEQUENCE</scope>
</reference>
<organism evidence="2">
    <name type="scientific">marine sediment metagenome</name>
    <dbReference type="NCBI Taxonomy" id="412755"/>
    <lineage>
        <taxon>unclassified sequences</taxon>
        <taxon>metagenomes</taxon>
        <taxon>ecological metagenomes</taxon>
    </lineage>
</organism>
<sequence>MSNFTVKPSAKNTFVTLEENPEGCVNIMVHNAEGRKFRIAALADEKLYIFWLHPDDARKVALELSDLGHPVVKPGKSAYAYEDDPAPANVYHYPDDISDSSQ</sequence>
<accession>A0A0F9IC35</accession>
<evidence type="ECO:0000313" key="2">
    <source>
        <dbReference type="EMBL" id="KKM25181.1"/>
    </source>
</evidence>
<dbReference type="AlphaFoldDB" id="A0A0F9IC35"/>
<evidence type="ECO:0000256" key="1">
    <source>
        <dbReference type="SAM" id="MobiDB-lite"/>
    </source>
</evidence>
<comment type="caution">
    <text evidence="2">The sequence shown here is derived from an EMBL/GenBank/DDBJ whole genome shotgun (WGS) entry which is preliminary data.</text>
</comment>
<feature type="region of interest" description="Disordered" evidence="1">
    <location>
        <begin position="78"/>
        <end position="102"/>
    </location>
</feature>